<sequence>MQLRHKALAVHLLTATGAVLAMLAMLAAVQADWAMMFLWLVVAFVVDGIDGPLARRYEVKRNWPAYDGVLMDLIIDYLTYVFIPAFALFQSGLLSGWTGWFAIIVIVFASVVYFADTRMKTRDNSFAGFPGCWNMVVLVLFAVEPHWTVILLIVIALSIAMFTNIKFIHPVRTERWRLVSLPMSLAWVVFAVWAALVDFHPESWATLGLVVTSLWLLFAGAAQQLIPLPRRRA</sequence>
<evidence type="ECO:0000256" key="11">
    <source>
        <dbReference type="ARBA" id="ARBA00022692"/>
    </source>
</evidence>
<name>A0ABW4DVG1_9RHOB</name>
<evidence type="ECO:0000256" key="10">
    <source>
        <dbReference type="ARBA" id="ARBA00022679"/>
    </source>
</evidence>
<evidence type="ECO:0000256" key="18">
    <source>
        <dbReference type="ARBA" id="ARBA00033321"/>
    </source>
</evidence>
<keyword evidence="14 19" id="KW-0472">Membrane</keyword>
<keyword evidence="15 19" id="KW-0594">Phospholipid biosynthesis</keyword>
<evidence type="ECO:0000256" key="4">
    <source>
        <dbReference type="ARBA" id="ARBA00010441"/>
    </source>
</evidence>
<feature type="transmembrane region" description="Helical" evidence="20">
    <location>
        <begin position="203"/>
        <end position="222"/>
    </location>
</feature>
<protein>
    <recommendedName>
        <fullName evidence="6 19">Phosphatidylcholine synthase</fullName>
        <shortName evidence="19">PC synthase</shortName>
        <shortName evidence="19">PCS</shortName>
        <ecNumber evidence="5 19">2.7.8.24</ecNumber>
    </recommendedName>
    <alternativeName>
        <fullName evidence="18 19">CDP-diglyceride-choline O-phosphatidyltransferase</fullName>
    </alternativeName>
</protein>
<dbReference type="EC" id="2.7.8.24" evidence="5 19"/>
<keyword evidence="10 19" id="KW-0808">Transferase</keyword>
<comment type="subcellular location">
    <subcellularLocation>
        <location evidence="3 19">Cell inner membrane</location>
        <topology evidence="3 19">Multi-pass membrane protein</topology>
    </subcellularLocation>
</comment>
<organism evidence="21 22">
    <name type="scientific">Paracoccus nototheniae</name>
    <dbReference type="NCBI Taxonomy" id="2489002"/>
    <lineage>
        <taxon>Bacteria</taxon>
        <taxon>Pseudomonadati</taxon>
        <taxon>Pseudomonadota</taxon>
        <taxon>Alphaproteobacteria</taxon>
        <taxon>Rhodobacterales</taxon>
        <taxon>Paracoccaceae</taxon>
        <taxon>Paracoccus</taxon>
    </lineage>
</organism>
<evidence type="ECO:0000256" key="5">
    <source>
        <dbReference type="ARBA" id="ARBA00013195"/>
    </source>
</evidence>
<evidence type="ECO:0000256" key="7">
    <source>
        <dbReference type="ARBA" id="ARBA00022475"/>
    </source>
</evidence>
<keyword evidence="9 19" id="KW-0997">Cell inner membrane</keyword>
<keyword evidence="12 20" id="KW-1133">Transmembrane helix</keyword>
<reference evidence="22" key="1">
    <citation type="journal article" date="2019" name="Int. J. Syst. Evol. Microbiol.">
        <title>The Global Catalogue of Microorganisms (GCM) 10K type strain sequencing project: providing services to taxonomists for standard genome sequencing and annotation.</title>
        <authorList>
            <consortium name="The Broad Institute Genomics Platform"/>
            <consortium name="The Broad Institute Genome Sequencing Center for Infectious Disease"/>
            <person name="Wu L."/>
            <person name="Ma J."/>
        </authorList>
    </citation>
    <scope>NUCLEOTIDE SEQUENCE [LARGE SCALE GENOMIC DNA]</scope>
    <source>
        <strain evidence="22">CCM 8875</strain>
    </source>
</reference>
<evidence type="ECO:0000256" key="19">
    <source>
        <dbReference type="PIRNR" id="PIRNR000851"/>
    </source>
</evidence>
<feature type="transmembrane region" description="Helical" evidence="20">
    <location>
        <begin position="126"/>
        <end position="143"/>
    </location>
</feature>
<evidence type="ECO:0000256" key="2">
    <source>
        <dbReference type="ARBA" id="ARBA00001936"/>
    </source>
</evidence>
<feature type="transmembrane region" description="Helical" evidence="20">
    <location>
        <begin position="7"/>
        <end position="27"/>
    </location>
</feature>
<feature type="transmembrane region" description="Helical" evidence="20">
    <location>
        <begin position="65"/>
        <end position="88"/>
    </location>
</feature>
<dbReference type="EMBL" id="JBHTOQ010000004">
    <property type="protein sequence ID" value="MFD1480561.1"/>
    <property type="molecule type" value="Genomic_DNA"/>
</dbReference>
<keyword evidence="11 20" id="KW-0812">Transmembrane</keyword>
<dbReference type="Gene3D" id="1.20.120.1760">
    <property type="match status" value="1"/>
</dbReference>
<keyword evidence="13 19" id="KW-0443">Lipid metabolism</keyword>
<keyword evidence="16 19" id="KW-0464">Manganese</keyword>
<feature type="transmembrane region" description="Helical" evidence="20">
    <location>
        <begin position="33"/>
        <end position="53"/>
    </location>
</feature>
<dbReference type="InterPro" id="IPR043130">
    <property type="entry name" value="CDP-OH_PTrfase_TM_dom"/>
</dbReference>
<evidence type="ECO:0000256" key="9">
    <source>
        <dbReference type="ARBA" id="ARBA00022519"/>
    </source>
</evidence>
<feature type="transmembrane region" description="Helical" evidence="20">
    <location>
        <begin position="149"/>
        <end position="167"/>
    </location>
</feature>
<evidence type="ECO:0000313" key="21">
    <source>
        <dbReference type="EMBL" id="MFD1480561.1"/>
    </source>
</evidence>
<evidence type="ECO:0000256" key="17">
    <source>
        <dbReference type="ARBA" id="ARBA00023264"/>
    </source>
</evidence>
<keyword evidence="8 19" id="KW-0444">Lipid biosynthesis</keyword>
<feature type="transmembrane region" description="Helical" evidence="20">
    <location>
        <begin position="179"/>
        <end position="197"/>
    </location>
</feature>
<comment type="catalytic activity">
    <reaction evidence="1 19">
        <text>a CDP-1,2-diacyl-sn-glycerol + choline = a 1,2-diacyl-sn-glycero-3-phosphocholine + CMP + H(+)</text>
        <dbReference type="Rhea" id="RHEA:14597"/>
        <dbReference type="ChEBI" id="CHEBI:15354"/>
        <dbReference type="ChEBI" id="CHEBI:15378"/>
        <dbReference type="ChEBI" id="CHEBI:57643"/>
        <dbReference type="ChEBI" id="CHEBI:58332"/>
        <dbReference type="ChEBI" id="CHEBI:60377"/>
        <dbReference type="EC" id="2.7.8.24"/>
    </reaction>
</comment>
<dbReference type="InterPro" id="IPR026027">
    <property type="entry name" value="PcS"/>
</dbReference>
<gene>
    <name evidence="21" type="ORF">ACFQ5P_04570</name>
</gene>
<evidence type="ECO:0000256" key="3">
    <source>
        <dbReference type="ARBA" id="ARBA00004429"/>
    </source>
</evidence>
<dbReference type="PIRSF" id="PIRSF000851">
    <property type="entry name" value="PcS"/>
    <property type="match status" value="1"/>
</dbReference>
<evidence type="ECO:0000256" key="1">
    <source>
        <dbReference type="ARBA" id="ARBA00000958"/>
    </source>
</evidence>
<evidence type="ECO:0000256" key="15">
    <source>
        <dbReference type="ARBA" id="ARBA00023209"/>
    </source>
</evidence>
<proteinExistence type="inferred from homology"/>
<evidence type="ECO:0000256" key="13">
    <source>
        <dbReference type="ARBA" id="ARBA00023098"/>
    </source>
</evidence>
<comment type="cofactor">
    <cofactor evidence="2 19">
        <name>Mn(2+)</name>
        <dbReference type="ChEBI" id="CHEBI:29035"/>
    </cofactor>
</comment>
<comment type="similarity">
    <text evidence="4 19">Belongs to the CDP-alcohol phosphatidyltransferase class-I family.</text>
</comment>
<evidence type="ECO:0000256" key="12">
    <source>
        <dbReference type="ARBA" id="ARBA00022989"/>
    </source>
</evidence>
<accession>A0ABW4DVG1</accession>
<evidence type="ECO:0000256" key="6">
    <source>
        <dbReference type="ARBA" id="ARBA00015623"/>
    </source>
</evidence>
<evidence type="ECO:0000256" key="16">
    <source>
        <dbReference type="ARBA" id="ARBA00023211"/>
    </source>
</evidence>
<feature type="transmembrane region" description="Helical" evidence="20">
    <location>
        <begin position="94"/>
        <end position="114"/>
    </location>
</feature>
<keyword evidence="22" id="KW-1185">Reference proteome</keyword>
<comment type="caution">
    <text evidence="21">The sequence shown here is derived from an EMBL/GenBank/DDBJ whole genome shotgun (WGS) entry which is preliminary data.</text>
</comment>
<evidence type="ECO:0000256" key="14">
    <source>
        <dbReference type="ARBA" id="ARBA00023136"/>
    </source>
</evidence>
<evidence type="ECO:0000313" key="22">
    <source>
        <dbReference type="Proteomes" id="UP001597302"/>
    </source>
</evidence>
<evidence type="ECO:0000256" key="20">
    <source>
        <dbReference type="SAM" id="Phobius"/>
    </source>
</evidence>
<dbReference type="Proteomes" id="UP001597302">
    <property type="component" value="Unassembled WGS sequence"/>
</dbReference>
<dbReference type="RefSeq" id="WP_131575339.1">
    <property type="nucleotide sequence ID" value="NZ_CBCSAJ010000005.1"/>
</dbReference>
<comment type="function">
    <text evidence="19">Condenses choline with CDP-diglyceride to produce phosphatidylcholine and CMP.</text>
</comment>
<evidence type="ECO:0000256" key="8">
    <source>
        <dbReference type="ARBA" id="ARBA00022516"/>
    </source>
</evidence>
<keyword evidence="7 19" id="KW-1003">Cell membrane</keyword>
<keyword evidence="17 19" id="KW-1208">Phospholipid metabolism</keyword>